<gene>
    <name evidence="2" type="ORF">GCM10009126_05920</name>
</gene>
<dbReference type="InterPro" id="IPR011992">
    <property type="entry name" value="EF-hand-dom_pair"/>
</dbReference>
<evidence type="ECO:0008006" key="4">
    <source>
        <dbReference type="Google" id="ProtNLM"/>
    </source>
</evidence>
<evidence type="ECO:0000256" key="1">
    <source>
        <dbReference type="SAM" id="SignalP"/>
    </source>
</evidence>
<evidence type="ECO:0000313" key="2">
    <source>
        <dbReference type="EMBL" id="GAA0243051.1"/>
    </source>
</evidence>
<reference evidence="3" key="1">
    <citation type="journal article" date="2019" name="Int. J. Syst. Evol. Microbiol.">
        <title>The Global Catalogue of Microorganisms (GCM) 10K type strain sequencing project: providing services to taxonomists for standard genome sequencing and annotation.</title>
        <authorList>
            <consortium name="The Broad Institute Genomics Platform"/>
            <consortium name="The Broad Institute Genome Sequencing Center for Infectious Disease"/>
            <person name="Wu L."/>
            <person name="Ma J."/>
        </authorList>
    </citation>
    <scope>NUCLEOTIDE SEQUENCE [LARGE SCALE GENOMIC DNA]</scope>
    <source>
        <strain evidence="3">JCM 16242</strain>
    </source>
</reference>
<feature type="signal peptide" evidence="1">
    <location>
        <begin position="1"/>
        <end position="26"/>
    </location>
</feature>
<sequence length="133" mass="14076">MKVSISKTTLVAIGVLGLAATTMASAMDDVAAPSSAVAQPAFSSLDVNRDGVLVRSEIPKQLRALRAHFNQYDVAGDHRLTEAEYASYLDRSNAQRAGCVDGRTVNSAPCIEALSRAGQLSTGWSQSYSTKGR</sequence>
<organism evidence="2 3">
    <name type="scientific">Rhodanobacter caeni</name>
    <dbReference type="NCBI Taxonomy" id="657654"/>
    <lineage>
        <taxon>Bacteria</taxon>
        <taxon>Pseudomonadati</taxon>
        <taxon>Pseudomonadota</taxon>
        <taxon>Gammaproteobacteria</taxon>
        <taxon>Lysobacterales</taxon>
        <taxon>Rhodanobacteraceae</taxon>
        <taxon>Rhodanobacter</taxon>
    </lineage>
</organism>
<keyword evidence="3" id="KW-1185">Reference proteome</keyword>
<comment type="caution">
    <text evidence="2">The sequence shown here is derived from an EMBL/GenBank/DDBJ whole genome shotgun (WGS) entry which is preliminary data.</text>
</comment>
<proteinExistence type="predicted"/>
<dbReference type="SUPFAM" id="SSF47473">
    <property type="entry name" value="EF-hand"/>
    <property type="match status" value="1"/>
</dbReference>
<protein>
    <recommendedName>
        <fullName evidence="4">EF-hand domain-containing protein</fullName>
    </recommendedName>
</protein>
<evidence type="ECO:0000313" key="3">
    <source>
        <dbReference type="Proteomes" id="UP001500657"/>
    </source>
</evidence>
<accession>A0ABP3DXV1</accession>
<name>A0ABP3DXV1_9GAMM</name>
<dbReference type="Proteomes" id="UP001500657">
    <property type="component" value="Unassembled WGS sequence"/>
</dbReference>
<keyword evidence="1" id="KW-0732">Signal</keyword>
<dbReference type="RefSeq" id="WP_343879993.1">
    <property type="nucleotide sequence ID" value="NZ_BAAAFO010000001.1"/>
</dbReference>
<dbReference type="Gene3D" id="1.10.238.10">
    <property type="entry name" value="EF-hand"/>
    <property type="match status" value="1"/>
</dbReference>
<feature type="chain" id="PRO_5045674885" description="EF-hand domain-containing protein" evidence="1">
    <location>
        <begin position="27"/>
        <end position="133"/>
    </location>
</feature>
<dbReference type="EMBL" id="BAAAFO010000001">
    <property type="protein sequence ID" value="GAA0243051.1"/>
    <property type="molecule type" value="Genomic_DNA"/>
</dbReference>